<dbReference type="Gene3D" id="3.30.70.330">
    <property type="match status" value="1"/>
</dbReference>
<reference evidence="6" key="1">
    <citation type="submission" date="2023-02" db="EMBL/GenBank/DDBJ databases">
        <title>Identification and recombinant expression of a fungal hydrolase from Papiliotrema laurentii that hydrolyzes apple cutin and clears colloidal polyester polyurethane.</title>
        <authorList>
            <consortium name="DOE Joint Genome Institute"/>
            <person name="Roman V.A."/>
            <person name="Bojanowski C."/>
            <person name="Crable B.R."/>
            <person name="Wagner D.N."/>
            <person name="Hung C.S."/>
            <person name="Nadeau L.J."/>
            <person name="Schratz L."/>
            <person name="Haridas S."/>
            <person name="Pangilinan J."/>
            <person name="Lipzen A."/>
            <person name="Na H."/>
            <person name="Yan M."/>
            <person name="Ng V."/>
            <person name="Grigoriev I.V."/>
            <person name="Spatafora J.W."/>
            <person name="Barlow D."/>
            <person name="Biffinger J."/>
            <person name="Kelley-Loughnane N."/>
            <person name="Varaljay V.A."/>
            <person name="Crookes-Goodson W.J."/>
        </authorList>
    </citation>
    <scope>NUCLEOTIDE SEQUENCE</scope>
    <source>
        <strain evidence="6">5307AH</strain>
    </source>
</reference>
<dbReference type="Proteomes" id="UP001182556">
    <property type="component" value="Unassembled WGS sequence"/>
</dbReference>
<accession>A0AAD9FK07</accession>
<evidence type="ECO:0000256" key="3">
    <source>
        <dbReference type="PROSITE-ProRule" id="PRU00176"/>
    </source>
</evidence>
<dbReference type="InterPro" id="IPR003954">
    <property type="entry name" value="RRM_euk-type"/>
</dbReference>
<feature type="domain" description="RRM" evidence="5">
    <location>
        <begin position="33"/>
        <end position="114"/>
    </location>
</feature>
<evidence type="ECO:0000313" key="6">
    <source>
        <dbReference type="EMBL" id="KAK1922120.1"/>
    </source>
</evidence>
<protein>
    <recommendedName>
        <fullName evidence="1">Probable RNA-binding protein 18</fullName>
    </recommendedName>
    <alternativeName>
        <fullName evidence="2">RNA-binding motif protein 18</fullName>
    </alternativeName>
</protein>
<gene>
    <name evidence="6" type="ORF">DB88DRAFT_497248</name>
</gene>
<dbReference type="SMART" id="SM00361">
    <property type="entry name" value="RRM_1"/>
    <property type="match status" value="1"/>
</dbReference>
<dbReference type="PANTHER" id="PTHR48034">
    <property type="entry name" value="TRANSFORMER-2 SEX-DETERMINING PROTEIN-RELATED"/>
    <property type="match status" value="1"/>
</dbReference>
<dbReference type="PROSITE" id="PS50102">
    <property type="entry name" value="RRM"/>
    <property type="match status" value="1"/>
</dbReference>
<dbReference type="Pfam" id="PF00076">
    <property type="entry name" value="RRM_1"/>
    <property type="match status" value="1"/>
</dbReference>
<feature type="compositionally biased region" description="Polar residues" evidence="4">
    <location>
        <begin position="180"/>
        <end position="196"/>
    </location>
</feature>
<dbReference type="InterPro" id="IPR035979">
    <property type="entry name" value="RBD_domain_sf"/>
</dbReference>
<feature type="region of interest" description="Disordered" evidence="4">
    <location>
        <begin position="126"/>
        <end position="153"/>
    </location>
</feature>
<evidence type="ECO:0000256" key="1">
    <source>
        <dbReference type="ARBA" id="ARBA00021141"/>
    </source>
</evidence>
<dbReference type="InterPro" id="IPR012677">
    <property type="entry name" value="Nucleotide-bd_a/b_plait_sf"/>
</dbReference>
<dbReference type="InterPro" id="IPR039157">
    <property type="entry name" value="RBM18_RRM"/>
</dbReference>
<feature type="compositionally biased region" description="Basic and acidic residues" evidence="4">
    <location>
        <begin position="269"/>
        <end position="281"/>
    </location>
</feature>
<sequence length="324" mass="34955">MQSNSPQPQAGPSRLPAGSSNSAPPAGPGNKPDRLFVGNLSPTVDEYTLLQVFSKFGKIAKLDLMFHKTGVLKGKPRGYAFVEFVDKDEALKAMVKLHDRLLRGRKLVVTPANSAPVTDLPYTLSKGRRTTEAPKTTTLSLLKSKKHPQSTAAQIAAMEAKLAAMAKMKPVDEDYVPGQSPYQPLLTPTGSISGSASPAPKDEPLYYDPELDEDTQHRTGSAEREGSLGQAEAEKAADELEMEFAAQLEQESKPNSQHTATPPPSTTVEDSKKPITSEPNHHPHLPPKPAFQPELPKADNNKSLARTEAFQKGLAGLPKKPAFL</sequence>
<dbReference type="AlphaFoldDB" id="A0AAD9FK07"/>
<keyword evidence="3" id="KW-0694">RNA-binding</keyword>
<dbReference type="InterPro" id="IPR050441">
    <property type="entry name" value="RBM"/>
</dbReference>
<dbReference type="SUPFAM" id="SSF54928">
    <property type="entry name" value="RNA-binding domain, RBD"/>
    <property type="match status" value="1"/>
</dbReference>
<evidence type="ECO:0000259" key="5">
    <source>
        <dbReference type="PROSITE" id="PS50102"/>
    </source>
</evidence>
<comment type="caution">
    <text evidence="6">The sequence shown here is derived from an EMBL/GenBank/DDBJ whole genome shotgun (WGS) entry which is preliminary data.</text>
</comment>
<evidence type="ECO:0000256" key="2">
    <source>
        <dbReference type="ARBA" id="ARBA00030780"/>
    </source>
</evidence>
<evidence type="ECO:0000256" key="4">
    <source>
        <dbReference type="SAM" id="MobiDB-lite"/>
    </source>
</evidence>
<proteinExistence type="predicted"/>
<feature type="region of interest" description="Disordered" evidence="4">
    <location>
        <begin position="175"/>
        <end position="324"/>
    </location>
</feature>
<feature type="region of interest" description="Disordered" evidence="4">
    <location>
        <begin position="1"/>
        <end position="37"/>
    </location>
</feature>
<feature type="compositionally biased region" description="Polar residues" evidence="4">
    <location>
        <begin position="1"/>
        <end position="10"/>
    </location>
</feature>
<dbReference type="CDD" id="cd12355">
    <property type="entry name" value="RRM_RBM18"/>
    <property type="match status" value="1"/>
</dbReference>
<feature type="compositionally biased region" description="Basic and acidic residues" evidence="4">
    <location>
        <begin position="214"/>
        <end position="238"/>
    </location>
</feature>
<organism evidence="6 7">
    <name type="scientific">Papiliotrema laurentii</name>
    <name type="common">Cryptococcus laurentii</name>
    <dbReference type="NCBI Taxonomy" id="5418"/>
    <lineage>
        <taxon>Eukaryota</taxon>
        <taxon>Fungi</taxon>
        <taxon>Dikarya</taxon>
        <taxon>Basidiomycota</taxon>
        <taxon>Agaricomycotina</taxon>
        <taxon>Tremellomycetes</taxon>
        <taxon>Tremellales</taxon>
        <taxon>Rhynchogastremaceae</taxon>
        <taxon>Papiliotrema</taxon>
    </lineage>
</organism>
<dbReference type="EMBL" id="JAODAN010000009">
    <property type="protein sequence ID" value="KAK1922120.1"/>
    <property type="molecule type" value="Genomic_DNA"/>
</dbReference>
<dbReference type="InterPro" id="IPR000504">
    <property type="entry name" value="RRM_dom"/>
</dbReference>
<dbReference type="SMART" id="SM00360">
    <property type="entry name" value="RRM"/>
    <property type="match status" value="1"/>
</dbReference>
<evidence type="ECO:0000313" key="7">
    <source>
        <dbReference type="Proteomes" id="UP001182556"/>
    </source>
</evidence>
<keyword evidence="7" id="KW-1185">Reference proteome</keyword>
<dbReference type="GO" id="GO:0003723">
    <property type="term" value="F:RNA binding"/>
    <property type="evidence" value="ECO:0007669"/>
    <property type="project" value="UniProtKB-UniRule"/>
</dbReference>
<name>A0AAD9FK07_PAPLA</name>